<sequence>MQFMQQHLPKPAIPPMSDMDGSSLNITAPVKKAAVLLPGLVFIHGGGYLFGTSSQPPYGQRKIVQRSIHLDQQVVAININYRLGVTGFLISRDMQNAGYKANLGLRDQQAALVWIQKYIEGFGGDPDRVTVIGQSAGAEPGDFVSVPPKVLHKPTPLGPITHAVNLISPADWVDFFRGFKDDYNGTMFPEFDDRDRLQYLTGRLPPDYEERFDTYFEEVKNPAEPSEWTKENEVLPDDTRPYYLRHNTGPRWMLGPMVSRPFITTKQSGGRLAIPSITSSALLGRSVFDKSFIFPTSNHLLLILDGTLEVRINSKEPTEAHTGEVVFLPAGTCFALDFRPRYVRCYSYVNGDGIEALIHGAGDPVEGLALPEQPQVADEDKVLSVAQNLDMEEE</sequence>
<gene>
    <name evidence="5" type="ORF">UA08_09286</name>
</gene>
<dbReference type="Gene3D" id="3.40.50.1820">
    <property type="entry name" value="alpha/beta hydrolase"/>
    <property type="match status" value="1"/>
</dbReference>
<proteinExistence type="inferred from homology"/>
<evidence type="ECO:0000313" key="5">
    <source>
        <dbReference type="EMBL" id="OKL55405.1"/>
    </source>
</evidence>
<comment type="similarity">
    <text evidence="1 3">Belongs to the type-B carboxylesterase/lipase family.</text>
</comment>
<protein>
    <recommendedName>
        <fullName evidence="3">Carboxylic ester hydrolase</fullName>
        <ecNumber evidence="3">3.1.1.-</ecNumber>
    </recommendedName>
</protein>
<dbReference type="GeneID" id="31009042"/>
<dbReference type="PANTHER" id="PTHR11559">
    <property type="entry name" value="CARBOXYLESTERASE"/>
    <property type="match status" value="1"/>
</dbReference>
<dbReference type="Gene3D" id="2.60.120.10">
    <property type="entry name" value="Jelly Rolls"/>
    <property type="match status" value="1"/>
</dbReference>
<dbReference type="InterPro" id="IPR019826">
    <property type="entry name" value="Carboxylesterase_B_AS"/>
</dbReference>
<dbReference type="InterPro" id="IPR029058">
    <property type="entry name" value="AB_hydrolase_fold"/>
</dbReference>
<dbReference type="InterPro" id="IPR011051">
    <property type="entry name" value="RmlC_Cupin_sf"/>
</dbReference>
<keyword evidence="6" id="KW-1185">Reference proteome</keyword>
<feature type="domain" description="Carboxylesterase type B" evidence="4">
    <location>
        <begin position="23"/>
        <end position="142"/>
    </location>
</feature>
<dbReference type="InterPro" id="IPR050309">
    <property type="entry name" value="Type-B_Carboxylest/Lipase"/>
</dbReference>
<dbReference type="Pfam" id="PF00135">
    <property type="entry name" value="COesterase"/>
    <property type="match status" value="1"/>
</dbReference>
<dbReference type="InterPro" id="IPR014710">
    <property type="entry name" value="RmlC-like_jellyroll"/>
</dbReference>
<dbReference type="EC" id="3.1.1.-" evidence="3"/>
<dbReference type="SUPFAM" id="SSF53474">
    <property type="entry name" value="alpha/beta-Hydrolases"/>
    <property type="match status" value="1"/>
</dbReference>
<dbReference type="OrthoDB" id="2588190at2759"/>
<evidence type="ECO:0000256" key="2">
    <source>
        <dbReference type="ARBA" id="ARBA00022801"/>
    </source>
</evidence>
<dbReference type="SUPFAM" id="SSF51182">
    <property type="entry name" value="RmlC-like cupins"/>
    <property type="match status" value="1"/>
</dbReference>
<evidence type="ECO:0000256" key="3">
    <source>
        <dbReference type="RuleBase" id="RU361235"/>
    </source>
</evidence>
<comment type="caution">
    <text evidence="5">The sequence shown here is derived from an EMBL/GenBank/DDBJ whole genome shotgun (WGS) entry which is preliminary data.</text>
</comment>
<evidence type="ECO:0000256" key="1">
    <source>
        <dbReference type="ARBA" id="ARBA00005964"/>
    </source>
</evidence>
<dbReference type="Proteomes" id="UP000214365">
    <property type="component" value="Unassembled WGS sequence"/>
</dbReference>
<organism evidence="5 6">
    <name type="scientific">Talaromyces atroroseus</name>
    <dbReference type="NCBI Taxonomy" id="1441469"/>
    <lineage>
        <taxon>Eukaryota</taxon>
        <taxon>Fungi</taxon>
        <taxon>Dikarya</taxon>
        <taxon>Ascomycota</taxon>
        <taxon>Pezizomycotina</taxon>
        <taxon>Eurotiomycetes</taxon>
        <taxon>Eurotiomycetidae</taxon>
        <taxon>Eurotiales</taxon>
        <taxon>Trichocomaceae</taxon>
        <taxon>Talaromyces</taxon>
        <taxon>Talaromyces sect. Trachyspermi</taxon>
    </lineage>
</organism>
<evidence type="ECO:0000313" key="6">
    <source>
        <dbReference type="Proteomes" id="UP000214365"/>
    </source>
</evidence>
<accession>A0A1Q5Q6C9</accession>
<dbReference type="EMBL" id="LFMY01000021">
    <property type="protein sequence ID" value="OKL55405.1"/>
    <property type="molecule type" value="Genomic_DNA"/>
</dbReference>
<evidence type="ECO:0000259" key="4">
    <source>
        <dbReference type="Pfam" id="PF00135"/>
    </source>
</evidence>
<reference evidence="5 6" key="1">
    <citation type="submission" date="2015-06" db="EMBL/GenBank/DDBJ databases">
        <title>Talaromyces atroroseus IBT 11181 draft genome.</title>
        <authorList>
            <person name="Rasmussen K.B."/>
            <person name="Rasmussen S."/>
            <person name="Petersen B."/>
            <person name="Sicheritz-Ponten T."/>
            <person name="Mortensen U.H."/>
            <person name="Thrane U."/>
        </authorList>
    </citation>
    <scope>NUCLEOTIDE SEQUENCE [LARGE SCALE GENOMIC DNA]</scope>
    <source>
        <strain evidence="5 6">IBT 11181</strain>
    </source>
</reference>
<dbReference type="PROSITE" id="PS00122">
    <property type="entry name" value="CARBOXYLESTERASE_B_1"/>
    <property type="match status" value="1"/>
</dbReference>
<dbReference type="InterPro" id="IPR002018">
    <property type="entry name" value="CarbesteraseB"/>
</dbReference>
<dbReference type="AlphaFoldDB" id="A0A1Q5Q6C9"/>
<keyword evidence="2 3" id="KW-0378">Hydrolase</keyword>
<dbReference type="GO" id="GO:0016787">
    <property type="term" value="F:hydrolase activity"/>
    <property type="evidence" value="ECO:0007669"/>
    <property type="project" value="UniProtKB-KW"/>
</dbReference>
<name>A0A1Q5Q6C9_TALAT</name>
<dbReference type="RefSeq" id="XP_020115526.1">
    <property type="nucleotide sequence ID" value="XM_020265212.1"/>
</dbReference>
<dbReference type="STRING" id="1441469.A0A1Q5Q6C9"/>